<dbReference type="AlphaFoldDB" id="A0AAP9KTN7"/>
<reference evidence="1 2" key="1">
    <citation type="submission" date="2019-11" db="EMBL/GenBank/DDBJ databases">
        <title>FDA dAtabase for Regulatory Grade micrObial Sequences (FDA-ARGOS): Supporting development and validation of Infectious Disease Dx tests.</title>
        <authorList>
            <person name="Turner S."/>
            <person name="Byrd R."/>
            <person name="Tallon L."/>
            <person name="Sadzewicz L."/>
            <person name="Vavikolanu K."/>
            <person name="Mehta A."/>
            <person name="Aluvathingal J."/>
            <person name="Nadendla S."/>
            <person name="Myers T."/>
            <person name="Yan Y."/>
            <person name="Sichtig H."/>
        </authorList>
    </citation>
    <scope>NUCLEOTIDE SEQUENCE [LARGE SCALE GENOMIC DNA]</scope>
    <source>
        <strain evidence="1 2">FDAARGOS_741</strain>
    </source>
</reference>
<dbReference type="InterPro" id="IPR011990">
    <property type="entry name" value="TPR-like_helical_dom_sf"/>
</dbReference>
<dbReference type="Proteomes" id="UP000425411">
    <property type="component" value="Chromosome"/>
</dbReference>
<organism evidence="1 2">
    <name type="scientific">Gemella morbillorum</name>
    <dbReference type="NCBI Taxonomy" id="29391"/>
    <lineage>
        <taxon>Bacteria</taxon>
        <taxon>Bacillati</taxon>
        <taxon>Bacillota</taxon>
        <taxon>Bacilli</taxon>
        <taxon>Bacillales</taxon>
        <taxon>Gemellaceae</taxon>
        <taxon>Gemella</taxon>
    </lineage>
</organism>
<accession>A0AAP9KTN7</accession>
<protein>
    <recommendedName>
        <fullName evidence="3">Tetratricopeptide repeat protein</fullName>
    </recommendedName>
</protein>
<evidence type="ECO:0000313" key="2">
    <source>
        <dbReference type="Proteomes" id="UP000425411"/>
    </source>
</evidence>
<gene>
    <name evidence="1" type="ORF">FOC49_07590</name>
</gene>
<dbReference type="RefSeq" id="WP_004632523.1">
    <property type="nucleotide sequence ID" value="NZ_CP046314.1"/>
</dbReference>
<evidence type="ECO:0000313" key="1">
    <source>
        <dbReference type="EMBL" id="QGS09749.1"/>
    </source>
</evidence>
<dbReference type="SUPFAM" id="SSF48452">
    <property type="entry name" value="TPR-like"/>
    <property type="match status" value="1"/>
</dbReference>
<dbReference type="EMBL" id="CP046314">
    <property type="protein sequence ID" value="QGS09749.1"/>
    <property type="molecule type" value="Genomic_DNA"/>
</dbReference>
<name>A0AAP9KTN7_9BACL</name>
<dbReference type="InterPro" id="IPR019734">
    <property type="entry name" value="TPR_rpt"/>
</dbReference>
<dbReference type="Pfam" id="PF13174">
    <property type="entry name" value="TPR_6"/>
    <property type="match status" value="1"/>
</dbReference>
<sequence>MKKLIKEFWNVLKSEYENKHKENIFKNYSQTEHVLENFRTYLKDLFLKYPSNVDIVCVLASVELELRYEKNAIKLLEDFVLKYNEVINDVDKARIYTNLGFYYEADKKQDDYLLKADKLNSPFIETYKGLALTSFSNYERNKINEDLYKSLMYFEKALKITNDYEIQFGCAVCLFEMKEYQKAKVIFEKLLSEYPDRMRLLLCTAYCEVYLGNKEEAIYYLKKVEVGQDEKYYLTTDDIADYQVFEAYYILGEYDLFLEECEKAILDYYFADWEHYYYTLWLKNKYEKFYECVSKYKDEILQNIEETKMDDDFSCEEEKQDYIKSYEEDLEKLITMSNKIQNENYKPIIKLELYPEYGCFLVDCIRHNF</sequence>
<keyword evidence="2" id="KW-1185">Reference proteome</keyword>
<dbReference type="Gene3D" id="1.25.40.10">
    <property type="entry name" value="Tetratricopeptide repeat domain"/>
    <property type="match status" value="1"/>
</dbReference>
<evidence type="ECO:0008006" key="3">
    <source>
        <dbReference type="Google" id="ProtNLM"/>
    </source>
</evidence>
<proteinExistence type="predicted"/>